<dbReference type="PANTHER" id="PTHR38436">
    <property type="entry name" value="POLYKETIDE CYCLASE SNOAL-LIKE DOMAIN"/>
    <property type="match status" value="1"/>
</dbReference>
<keyword evidence="1" id="KW-0413">Isomerase</keyword>
<proteinExistence type="predicted"/>
<evidence type="ECO:0000313" key="1">
    <source>
        <dbReference type="EMBL" id="TQM04197.1"/>
    </source>
</evidence>
<evidence type="ECO:0000313" key="2">
    <source>
        <dbReference type="Proteomes" id="UP000315677"/>
    </source>
</evidence>
<dbReference type="Proteomes" id="UP000315677">
    <property type="component" value="Unassembled WGS sequence"/>
</dbReference>
<dbReference type="AlphaFoldDB" id="A0A543D4C1"/>
<dbReference type="EMBL" id="VFPA01000005">
    <property type="protein sequence ID" value="TQM04197.1"/>
    <property type="molecule type" value="Genomic_DNA"/>
</dbReference>
<keyword evidence="2" id="KW-1185">Reference proteome</keyword>
<reference evidence="1 2" key="1">
    <citation type="submission" date="2019-06" db="EMBL/GenBank/DDBJ databases">
        <title>Sequencing the genomes of 1000 actinobacteria strains.</title>
        <authorList>
            <person name="Klenk H.-P."/>
        </authorList>
    </citation>
    <scope>NUCLEOTIDE SEQUENCE [LARGE SCALE GENOMIC DNA]</scope>
    <source>
        <strain evidence="1 2">DSM 45301</strain>
    </source>
</reference>
<dbReference type="InterPro" id="IPR009959">
    <property type="entry name" value="Cyclase_SnoaL-like"/>
</dbReference>
<name>A0A543D4C1_9PSEU</name>
<sequence length="155" mass="16890">MVHPAAAPHASGMSTDQEARNKNLVDAFIQELFTKGDLDAVDRYLHPDYVDHDPPVPDAPTAVEGMRRAGALFRQALPDWHSDLGMLVAEGDIVVELFRAGGTHTGAELMGVPASGRTLTLSGINIFRIEDDKIVERWGRLDDLGLLRQLGLVPN</sequence>
<dbReference type="SUPFAM" id="SSF54427">
    <property type="entry name" value="NTF2-like"/>
    <property type="match status" value="1"/>
</dbReference>
<comment type="caution">
    <text evidence="1">The sequence shown here is derived from an EMBL/GenBank/DDBJ whole genome shotgun (WGS) entry which is preliminary data.</text>
</comment>
<dbReference type="Gene3D" id="3.10.450.50">
    <property type="match status" value="1"/>
</dbReference>
<dbReference type="GO" id="GO:0030638">
    <property type="term" value="P:polyketide metabolic process"/>
    <property type="evidence" value="ECO:0007669"/>
    <property type="project" value="InterPro"/>
</dbReference>
<protein>
    <submittedName>
        <fullName evidence="1">Steroid delta-isomerase-like uncharacterized protein</fullName>
    </submittedName>
</protein>
<accession>A0A543D4C1</accession>
<dbReference type="InterPro" id="IPR032710">
    <property type="entry name" value="NTF2-like_dom_sf"/>
</dbReference>
<dbReference type="PANTHER" id="PTHR38436:SF1">
    <property type="entry name" value="ESTER CYCLASE"/>
    <property type="match status" value="1"/>
</dbReference>
<organism evidence="1 2">
    <name type="scientific">Pseudonocardia kunmingensis</name>
    <dbReference type="NCBI Taxonomy" id="630975"/>
    <lineage>
        <taxon>Bacteria</taxon>
        <taxon>Bacillati</taxon>
        <taxon>Actinomycetota</taxon>
        <taxon>Actinomycetes</taxon>
        <taxon>Pseudonocardiales</taxon>
        <taxon>Pseudonocardiaceae</taxon>
        <taxon>Pseudonocardia</taxon>
    </lineage>
</organism>
<dbReference type="GO" id="GO:0016853">
    <property type="term" value="F:isomerase activity"/>
    <property type="evidence" value="ECO:0007669"/>
    <property type="project" value="UniProtKB-KW"/>
</dbReference>
<dbReference type="Pfam" id="PF07366">
    <property type="entry name" value="SnoaL"/>
    <property type="match status" value="1"/>
</dbReference>
<gene>
    <name evidence="1" type="ORF">FB558_7228</name>
</gene>